<gene>
    <name evidence="1" type="ORF">KSB_48960</name>
</gene>
<evidence type="ECO:0000313" key="1">
    <source>
        <dbReference type="EMBL" id="GHO56421.1"/>
    </source>
</evidence>
<keyword evidence="2" id="KW-1185">Reference proteome</keyword>
<organism evidence="1 2">
    <name type="scientific">Ktedonobacter robiniae</name>
    <dbReference type="NCBI Taxonomy" id="2778365"/>
    <lineage>
        <taxon>Bacteria</taxon>
        <taxon>Bacillati</taxon>
        <taxon>Chloroflexota</taxon>
        <taxon>Ktedonobacteria</taxon>
        <taxon>Ktedonobacterales</taxon>
        <taxon>Ktedonobacteraceae</taxon>
        <taxon>Ktedonobacter</taxon>
    </lineage>
</organism>
<comment type="caution">
    <text evidence="1">The sequence shown here is derived from an EMBL/GenBank/DDBJ whole genome shotgun (WGS) entry which is preliminary data.</text>
</comment>
<evidence type="ECO:0008006" key="3">
    <source>
        <dbReference type="Google" id="ProtNLM"/>
    </source>
</evidence>
<name>A0ABQ3UUC5_9CHLR</name>
<proteinExistence type="predicted"/>
<dbReference type="EMBL" id="BNJG01000002">
    <property type="protein sequence ID" value="GHO56421.1"/>
    <property type="molecule type" value="Genomic_DNA"/>
</dbReference>
<sequence>MKRVYEPATHEMLEALALDYSQRFNQTSENVGVYLKRMREHPEWLHVAAVDALVRTWFPDPGRRAARLGGGWVIKKYREYVEEQEEPPAEMVAWAGWMLNGGLSYNHLEWVLEVTAREGSATPDEGKRPLPHEVIIEVGWLQEFWAAGGAQGLERSGYLFVDLDGEFFTPQDYEQYRQAAVDEVLSAPYDPSDAQVMYEIQTYLVWAESQRLPAEEEQELLTDLPRPLVQWVRALGKRIDTDHYSIGVRLAPRSRRRVIEIREKPTFGQVWHLRNQQQILAWLDWYPHSAVVVPEQVREDVSL</sequence>
<dbReference type="Proteomes" id="UP000654345">
    <property type="component" value="Unassembled WGS sequence"/>
</dbReference>
<evidence type="ECO:0000313" key="2">
    <source>
        <dbReference type="Proteomes" id="UP000654345"/>
    </source>
</evidence>
<accession>A0ABQ3UUC5</accession>
<reference evidence="1 2" key="1">
    <citation type="journal article" date="2021" name="Int. J. Syst. Evol. Microbiol.">
        <title>Reticulibacter mediterranei gen. nov., sp. nov., within the new family Reticulibacteraceae fam. nov., and Ktedonospora formicarum gen. nov., sp. nov., Ktedonobacter robiniae sp. nov., Dictyobacter formicarum sp. nov. and Dictyobacter arantiisoli sp. nov., belonging to the class Ktedonobacteria.</title>
        <authorList>
            <person name="Yabe S."/>
            <person name="Zheng Y."/>
            <person name="Wang C.M."/>
            <person name="Sakai Y."/>
            <person name="Abe K."/>
            <person name="Yokota A."/>
            <person name="Donadio S."/>
            <person name="Cavaletti L."/>
            <person name="Monciardini P."/>
        </authorList>
    </citation>
    <scope>NUCLEOTIDE SEQUENCE [LARGE SCALE GENOMIC DNA]</scope>
    <source>
        <strain evidence="1 2">SOSP1-30</strain>
    </source>
</reference>
<protein>
    <recommendedName>
        <fullName evidence="3">DUF3806 domain-containing protein</fullName>
    </recommendedName>
</protein>